<dbReference type="EMBL" id="CAFBPM010000055">
    <property type="protein sequence ID" value="CAB5034120.1"/>
    <property type="molecule type" value="Genomic_DNA"/>
</dbReference>
<protein>
    <submittedName>
        <fullName evidence="1">Unannotated protein</fullName>
    </submittedName>
</protein>
<sequence>MNFINCILDLIDIEDLNEENISEAIRTQARLLTGLDPEEFCID</sequence>
<accession>A0A6J7S0T6</accession>
<name>A0A6J7S0T6_9ZZZZ</name>
<dbReference type="AlphaFoldDB" id="A0A6J7S0T6"/>
<evidence type="ECO:0000313" key="1">
    <source>
        <dbReference type="EMBL" id="CAB5034120.1"/>
    </source>
</evidence>
<proteinExistence type="predicted"/>
<organism evidence="1">
    <name type="scientific">freshwater metagenome</name>
    <dbReference type="NCBI Taxonomy" id="449393"/>
    <lineage>
        <taxon>unclassified sequences</taxon>
        <taxon>metagenomes</taxon>
        <taxon>ecological metagenomes</taxon>
    </lineage>
</organism>
<gene>
    <name evidence="1" type="ORF">UFOPK4112_01989</name>
</gene>
<reference evidence="1" key="1">
    <citation type="submission" date="2020-05" db="EMBL/GenBank/DDBJ databases">
        <authorList>
            <person name="Chiriac C."/>
            <person name="Salcher M."/>
            <person name="Ghai R."/>
            <person name="Kavagutti S V."/>
        </authorList>
    </citation>
    <scope>NUCLEOTIDE SEQUENCE</scope>
</reference>